<evidence type="ECO:0000256" key="3">
    <source>
        <dbReference type="ARBA" id="ARBA00023125"/>
    </source>
</evidence>
<dbReference type="PANTHER" id="PTHR30537">
    <property type="entry name" value="HTH-TYPE TRANSCRIPTIONAL REGULATOR"/>
    <property type="match status" value="1"/>
</dbReference>
<dbReference type="GO" id="GO:0006351">
    <property type="term" value="P:DNA-templated transcription"/>
    <property type="evidence" value="ECO:0007669"/>
    <property type="project" value="TreeGrafter"/>
</dbReference>
<dbReference type="InterPro" id="IPR005119">
    <property type="entry name" value="LysR_subst-bd"/>
</dbReference>
<dbReference type="Pfam" id="PF00126">
    <property type="entry name" value="HTH_1"/>
    <property type="match status" value="1"/>
</dbReference>
<keyword evidence="7" id="KW-1185">Reference proteome</keyword>
<dbReference type="InterPro" id="IPR036388">
    <property type="entry name" value="WH-like_DNA-bd_sf"/>
</dbReference>
<reference evidence="6 7" key="1">
    <citation type="submission" date="2020-08" db="EMBL/GenBank/DDBJ databases">
        <title>Genomic Encyclopedia of Type Strains, Phase IV (KMG-IV): sequencing the most valuable type-strain genomes for metagenomic binning, comparative biology and taxonomic classification.</title>
        <authorList>
            <person name="Goeker M."/>
        </authorList>
    </citation>
    <scope>NUCLEOTIDE SEQUENCE [LARGE SCALE GENOMIC DNA]</scope>
    <source>
        <strain evidence="6 7">DSM 101730</strain>
    </source>
</reference>
<dbReference type="SUPFAM" id="SSF46785">
    <property type="entry name" value="Winged helix' DNA-binding domain"/>
    <property type="match status" value="1"/>
</dbReference>
<dbReference type="PRINTS" id="PR00039">
    <property type="entry name" value="HTHLYSR"/>
</dbReference>
<organism evidence="6 7">
    <name type="scientific">Amaricoccus macauensis</name>
    <dbReference type="NCBI Taxonomy" id="57001"/>
    <lineage>
        <taxon>Bacteria</taxon>
        <taxon>Pseudomonadati</taxon>
        <taxon>Pseudomonadota</taxon>
        <taxon>Alphaproteobacteria</taxon>
        <taxon>Rhodobacterales</taxon>
        <taxon>Paracoccaceae</taxon>
        <taxon>Amaricoccus</taxon>
    </lineage>
</organism>
<evidence type="ECO:0000256" key="2">
    <source>
        <dbReference type="ARBA" id="ARBA00023015"/>
    </source>
</evidence>
<feature type="domain" description="HTH lysR-type" evidence="5">
    <location>
        <begin position="9"/>
        <end position="66"/>
    </location>
</feature>
<gene>
    <name evidence="6" type="ORF">HNP73_003628</name>
</gene>
<name>A0A840SRD2_9RHOB</name>
<dbReference type="GO" id="GO:0043565">
    <property type="term" value="F:sequence-specific DNA binding"/>
    <property type="evidence" value="ECO:0007669"/>
    <property type="project" value="TreeGrafter"/>
</dbReference>
<proteinExistence type="inferred from homology"/>
<dbReference type="GO" id="GO:0003700">
    <property type="term" value="F:DNA-binding transcription factor activity"/>
    <property type="evidence" value="ECO:0007669"/>
    <property type="project" value="InterPro"/>
</dbReference>
<sequence>MQETAFSRLNWDDCRLFLAAARAGQILAAARTLGLNQATLSRRIAGLEHDLGAKLLVRRTHGSELTDAGAALVEALERVEAELLASQAHLQGADAAVSGVVRVGAPDGFGVGFLASRLARLAARHPDLTVQLVPTPRGFSLSRREADIAVMVGRPEAGRLVARRLTDYTLGLYASRGYADANGLPESLAGLSEHRLVGYVEDLVAAPALNYAQEFLRSWRSSVEITSAIGQLAAVRAGAGIGVLHDYLAADEADLIPVLPGARAMRSYWTAMHENLRDVGRVRAVSDFLGEIVREAQRDFVIAADGPAHGR</sequence>
<comment type="similarity">
    <text evidence="1">Belongs to the LysR transcriptional regulatory family.</text>
</comment>
<keyword evidence="3 6" id="KW-0238">DNA-binding</keyword>
<evidence type="ECO:0000313" key="7">
    <source>
        <dbReference type="Proteomes" id="UP000549457"/>
    </source>
</evidence>
<keyword evidence="4" id="KW-0804">Transcription</keyword>
<dbReference type="Gene3D" id="3.40.190.290">
    <property type="match status" value="1"/>
</dbReference>
<dbReference type="PANTHER" id="PTHR30537:SF3">
    <property type="entry name" value="TRANSCRIPTIONAL REGULATORY PROTEIN"/>
    <property type="match status" value="1"/>
</dbReference>
<dbReference type="InterPro" id="IPR058163">
    <property type="entry name" value="LysR-type_TF_proteobact-type"/>
</dbReference>
<dbReference type="InterPro" id="IPR036390">
    <property type="entry name" value="WH_DNA-bd_sf"/>
</dbReference>
<dbReference type="Gene3D" id="1.10.10.10">
    <property type="entry name" value="Winged helix-like DNA-binding domain superfamily/Winged helix DNA-binding domain"/>
    <property type="match status" value="1"/>
</dbReference>
<evidence type="ECO:0000259" key="5">
    <source>
        <dbReference type="PROSITE" id="PS50931"/>
    </source>
</evidence>
<dbReference type="Proteomes" id="UP000549457">
    <property type="component" value="Unassembled WGS sequence"/>
</dbReference>
<dbReference type="PROSITE" id="PS50931">
    <property type="entry name" value="HTH_LYSR"/>
    <property type="match status" value="1"/>
</dbReference>
<evidence type="ECO:0000256" key="1">
    <source>
        <dbReference type="ARBA" id="ARBA00009437"/>
    </source>
</evidence>
<evidence type="ECO:0000256" key="4">
    <source>
        <dbReference type="ARBA" id="ARBA00023163"/>
    </source>
</evidence>
<dbReference type="EMBL" id="JACHFM010000004">
    <property type="protein sequence ID" value="MBB5223674.1"/>
    <property type="molecule type" value="Genomic_DNA"/>
</dbReference>
<keyword evidence="2" id="KW-0805">Transcription regulation</keyword>
<dbReference type="InterPro" id="IPR000847">
    <property type="entry name" value="LysR_HTH_N"/>
</dbReference>
<dbReference type="RefSeq" id="WP_184153052.1">
    <property type="nucleotide sequence ID" value="NZ_JACHFM010000004.1"/>
</dbReference>
<dbReference type="Pfam" id="PF03466">
    <property type="entry name" value="LysR_substrate"/>
    <property type="match status" value="1"/>
</dbReference>
<comment type="caution">
    <text evidence="6">The sequence shown here is derived from an EMBL/GenBank/DDBJ whole genome shotgun (WGS) entry which is preliminary data.</text>
</comment>
<protein>
    <submittedName>
        <fullName evidence="6">DNA-binding transcriptional LysR family regulator</fullName>
    </submittedName>
</protein>
<evidence type="ECO:0000313" key="6">
    <source>
        <dbReference type="EMBL" id="MBB5223674.1"/>
    </source>
</evidence>
<accession>A0A840SRD2</accession>
<dbReference type="SUPFAM" id="SSF53850">
    <property type="entry name" value="Periplasmic binding protein-like II"/>
    <property type="match status" value="1"/>
</dbReference>
<dbReference type="AlphaFoldDB" id="A0A840SRD2"/>